<dbReference type="EMBL" id="LSRX01000461">
    <property type="protein sequence ID" value="OLP96602.1"/>
    <property type="molecule type" value="Genomic_DNA"/>
</dbReference>
<evidence type="ECO:0000259" key="2">
    <source>
        <dbReference type="Pfam" id="PF00233"/>
    </source>
</evidence>
<name>A0A1Q9DN56_SYMMI</name>
<keyword evidence="4" id="KW-1185">Reference proteome</keyword>
<dbReference type="InterPro" id="IPR002073">
    <property type="entry name" value="PDEase_catalytic_dom"/>
</dbReference>
<gene>
    <name evidence="3" type="primary">PDE9A</name>
    <name evidence="3" type="ORF">AK812_SmicGene21150</name>
</gene>
<dbReference type="Pfam" id="PF00233">
    <property type="entry name" value="PDEase_I"/>
    <property type="match status" value="1"/>
</dbReference>
<dbReference type="AlphaFoldDB" id="A0A1Q9DN56"/>
<evidence type="ECO:0000313" key="3">
    <source>
        <dbReference type="EMBL" id="OLP96602.1"/>
    </source>
</evidence>
<dbReference type="Proteomes" id="UP000186817">
    <property type="component" value="Unassembled WGS sequence"/>
</dbReference>
<comment type="caution">
    <text evidence="3">The sequence shown here is derived from an EMBL/GenBank/DDBJ whole genome shotgun (WGS) entry which is preliminary data.</text>
</comment>
<dbReference type="GO" id="GO:0004114">
    <property type="term" value="F:3',5'-cyclic-nucleotide phosphodiesterase activity"/>
    <property type="evidence" value="ECO:0007669"/>
    <property type="project" value="InterPro"/>
</dbReference>
<proteinExistence type="predicted"/>
<dbReference type="GO" id="GO:0007165">
    <property type="term" value="P:signal transduction"/>
    <property type="evidence" value="ECO:0007669"/>
    <property type="project" value="InterPro"/>
</dbReference>
<dbReference type="OrthoDB" id="442391at2759"/>
<reference evidence="3 4" key="1">
    <citation type="submission" date="2016-02" db="EMBL/GenBank/DDBJ databases">
        <title>Genome analysis of coral dinoflagellate symbionts highlights evolutionary adaptations to a symbiotic lifestyle.</title>
        <authorList>
            <person name="Aranda M."/>
            <person name="Li Y."/>
            <person name="Liew Y.J."/>
            <person name="Baumgarten S."/>
            <person name="Simakov O."/>
            <person name="Wilson M."/>
            <person name="Piel J."/>
            <person name="Ashoor H."/>
            <person name="Bougouffa S."/>
            <person name="Bajic V.B."/>
            <person name="Ryu T."/>
            <person name="Ravasi T."/>
            <person name="Bayer T."/>
            <person name="Micklem G."/>
            <person name="Kim H."/>
            <person name="Bhak J."/>
            <person name="Lajeunesse T.C."/>
            <person name="Voolstra C.R."/>
        </authorList>
    </citation>
    <scope>NUCLEOTIDE SEQUENCE [LARGE SCALE GENOMIC DNA]</scope>
    <source>
        <strain evidence="3 4">CCMP2467</strain>
    </source>
</reference>
<keyword evidence="1" id="KW-0175">Coiled coil</keyword>
<accession>A0A1Q9DN56</accession>
<feature type="coiled-coil region" evidence="1">
    <location>
        <begin position="226"/>
        <end position="253"/>
    </location>
</feature>
<feature type="domain" description="PDEase" evidence="2">
    <location>
        <begin position="76"/>
        <end position="131"/>
    </location>
</feature>
<dbReference type="SUPFAM" id="SSF109604">
    <property type="entry name" value="HD-domain/PDEase-like"/>
    <property type="match status" value="1"/>
</dbReference>
<protein>
    <submittedName>
        <fullName evidence="3">High affinity cGMP-specific 3',5'-cyclic phosphodiesterase 9A</fullName>
    </submittedName>
</protein>
<evidence type="ECO:0000313" key="4">
    <source>
        <dbReference type="Proteomes" id="UP000186817"/>
    </source>
</evidence>
<sequence>MVAEYYALISTASTALGEQAMMADWGVKLSVAVAMDATAGISRWGLGKVKHIDTCYLWIQEIVEKGSIHLMKVNTQDMGDMEKEKGIPVQMLNDRDKVNRPNSQVGFIEFVIAPMAESMSNIFPQVQTWLQMWIDEAAPPEEQASKVSSHGSAAMAVPRASRGQSRLWALPLLLLSLLSLRSLLASATWLSLSQPPALSAPGRRGVLAVTVAVAGGMAPARAATSVDAARQQLQDAQKALDELLAGYESIKKNKSGDIVRNGLKASTSPVAQVQKTCEAVASSASDPGVFQDALEEFVEAVDNADGLAYSSGYANSGNWQVNNPANYLEQARSQIKTAAKDIKTMLELLA</sequence>
<dbReference type="InterPro" id="IPR036971">
    <property type="entry name" value="PDEase_catalytic_dom_sf"/>
</dbReference>
<evidence type="ECO:0000256" key="1">
    <source>
        <dbReference type="SAM" id="Coils"/>
    </source>
</evidence>
<organism evidence="3 4">
    <name type="scientific">Symbiodinium microadriaticum</name>
    <name type="common">Dinoflagellate</name>
    <name type="synonym">Zooxanthella microadriatica</name>
    <dbReference type="NCBI Taxonomy" id="2951"/>
    <lineage>
        <taxon>Eukaryota</taxon>
        <taxon>Sar</taxon>
        <taxon>Alveolata</taxon>
        <taxon>Dinophyceae</taxon>
        <taxon>Suessiales</taxon>
        <taxon>Symbiodiniaceae</taxon>
        <taxon>Symbiodinium</taxon>
    </lineage>
</organism>
<dbReference type="Gene3D" id="1.10.1300.10">
    <property type="entry name" value="3'5'-cyclic nucleotide phosphodiesterase, catalytic domain"/>
    <property type="match status" value="1"/>
</dbReference>